<dbReference type="GO" id="GO:0032979">
    <property type="term" value="P:protein insertion into mitochondrial inner membrane from matrix"/>
    <property type="evidence" value="ECO:0007669"/>
    <property type="project" value="TreeGrafter"/>
</dbReference>
<dbReference type="GeneID" id="106746247"/>
<dbReference type="Pfam" id="PF02096">
    <property type="entry name" value="60KD_IMP"/>
    <property type="match status" value="1"/>
</dbReference>
<evidence type="ECO:0000259" key="7">
    <source>
        <dbReference type="Pfam" id="PF02096"/>
    </source>
</evidence>
<feature type="domain" description="Membrane insertase YidC/Oxa/ALB C-terminal" evidence="7">
    <location>
        <begin position="165"/>
        <end position="381"/>
    </location>
</feature>
<reference evidence="9" key="1">
    <citation type="submission" date="2025-08" db="UniProtKB">
        <authorList>
            <consortium name="RefSeq"/>
        </authorList>
    </citation>
    <scope>IDENTIFICATION</scope>
</reference>
<proteinExistence type="inferred from homology"/>
<organism evidence="8 9">
    <name type="scientific">Dinoponera quadriceps</name>
    <name type="common">South American ant</name>
    <dbReference type="NCBI Taxonomy" id="609295"/>
    <lineage>
        <taxon>Eukaryota</taxon>
        <taxon>Metazoa</taxon>
        <taxon>Ecdysozoa</taxon>
        <taxon>Arthropoda</taxon>
        <taxon>Hexapoda</taxon>
        <taxon>Insecta</taxon>
        <taxon>Pterygota</taxon>
        <taxon>Neoptera</taxon>
        <taxon>Endopterygota</taxon>
        <taxon>Hymenoptera</taxon>
        <taxon>Apocrita</taxon>
        <taxon>Aculeata</taxon>
        <taxon>Formicoidea</taxon>
        <taxon>Formicidae</taxon>
        <taxon>Ponerinae</taxon>
        <taxon>Ponerini</taxon>
        <taxon>Dinoponera</taxon>
    </lineage>
</organism>
<dbReference type="CDD" id="cd20069">
    <property type="entry name" value="5TM_Oxa1-like"/>
    <property type="match status" value="1"/>
</dbReference>
<evidence type="ECO:0000256" key="3">
    <source>
        <dbReference type="ARBA" id="ARBA00022989"/>
    </source>
</evidence>
<name>A0A6P3XI09_DINQU</name>
<dbReference type="PANTHER" id="PTHR12428:SF65">
    <property type="entry name" value="CYTOCHROME C OXIDASE ASSEMBLY PROTEIN COX18, MITOCHONDRIAL"/>
    <property type="match status" value="1"/>
</dbReference>
<sequence>MNKTKLQDIFSRGLKQASRVNINNTNSFKTPSRTLLYTVCNNYSTSCANTAQDLDFDRQQPVLLNNVIKRYSSIQQSNFSYMSHPRIISPIILCNGDRYVGYKIYHGGQSYNSTRYFSSANIDSVSEIEAPMQLSGIFKTISESMPIKIAQDSLLWMHDYTGLPWWLVIILTTGIIRTAVTLPLSFYQHCIIAKLENLKFEMNEIVKEMKKETNYGVYKYKWPKEYAKRLYIHSMKKQWNNLIVRENCHPAKSSILVLVQVPLWVSLSVSIRNLCYMLPEQNANSYATHQEFTTDGFLWITNLTVADPFVLPIAMGLCNLAIIEINHMSRTKETTKWIKYMTYFARIVAIGIVPIAMCVPSCVSLYWATSCAFGVLQNLILLSPKLRRFARVPITASESPHPYSLLREKIIARCSLKRKMETSPKTRFRRRCEAIEFKRRINAKIAIKERSSR</sequence>
<evidence type="ECO:0000313" key="9">
    <source>
        <dbReference type="RefSeq" id="XP_014478096.1"/>
    </source>
</evidence>
<protein>
    <submittedName>
        <fullName evidence="9">Mitochondrial inner membrane protein COX18</fullName>
    </submittedName>
</protein>
<dbReference type="GO" id="GO:0005743">
    <property type="term" value="C:mitochondrial inner membrane"/>
    <property type="evidence" value="ECO:0007669"/>
    <property type="project" value="TreeGrafter"/>
</dbReference>
<keyword evidence="4 6" id="KW-0472">Membrane</keyword>
<dbReference type="OrthoDB" id="2148490at2759"/>
<accession>A0A6P3XI09</accession>
<gene>
    <name evidence="9" type="primary">LOC106746247</name>
</gene>
<dbReference type="GO" id="GO:0033617">
    <property type="term" value="P:mitochondrial respiratory chain complex IV assembly"/>
    <property type="evidence" value="ECO:0007669"/>
    <property type="project" value="TreeGrafter"/>
</dbReference>
<dbReference type="Proteomes" id="UP000515204">
    <property type="component" value="Unplaced"/>
</dbReference>
<evidence type="ECO:0000256" key="1">
    <source>
        <dbReference type="ARBA" id="ARBA00004141"/>
    </source>
</evidence>
<dbReference type="AlphaFoldDB" id="A0A6P3XI09"/>
<dbReference type="RefSeq" id="XP_014478096.1">
    <property type="nucleotide sequence ID" value="XM_014622610.1"/>
</dbReference>
<feature type="transmembrane region" description="Helical" evidence="6">
    <location>
        <begin position="299"/>
        <end position="325"/>
    </location>
</feature>
<comment type="similarity">
    <text evidence="5">Belongs to the OXA1/ALB3/YidC family.</text>
</comment>
<dbReference type="PANTHER" id="PTHR12428">
    <property type="entry name" value="OXA1"/>
    <property type="match status" value="1"/>
</dbReference>
<evidence type="ECO:0000256" key="5">
    <source>
        <dbReference type="RuleBase" id="RU003945"/>
    </source>
</evidence>
<dbReference type="GO" id="GO:0032977">
    <property type="term" value="F:membrane insertase activity"/>
    <property type="evidence" value="ECO:0007669"/>
    <property type="project" value="InterPro"/>
</dbReference>
<evidence type="ECO:0000256" key="6">
    <source>
        <dbReference type="SAM" id="Phobius"/>
    </source>
</evidence>
<keyword evidence="8" id="KW-1185">Reference proteome</keyword>
<keyword evidence="2 5" id="KW-0812">Transmembrane</keyword>
<dbReference type="InterPro" id="IPR028055">
    <property type="entry name" value="YidC/Oxa/ALB_C"/>
</dbReference>
<evidence type="ECO:0000313" key="8">
    <source>
        <dbReference type="Proteomes" id="UP000515204"/>
    </source>
</evidence>
<evidence type="ECO:0000256" key="4">
    <source>
        <dbReference type="ARBA" id="ARBA00023136"/>
    </source>
</evidence>
<keyword evidence="3 6" id="KW-1133">Transmembrane helix</keyword>
<dbReference type="InterPro" id="IPR001708">
    <property type="entry name" value="YidC/ALB3/OXA1/COX18"/>
</dbReference>
<dbReference type="KEGG" id="dqu:106746247"/>
<comment type="subcellular location">
    <subcellularLocation>
        <location evidence="1 5">Membrane</location>
        <topology evidence="1 5">Multi-pass membrane protein</topology>
    </subcellularLocation>
</comment>
<evidence type="ECO:0000256" key="2">
    <source>
        <dbReference type="ARBA" id="ARBA00022692"/>
    </source>
</evidence>